<reference evidence="1" key="1">
    <citation type="submission" date="2020-04" db="EMBL/GenBank/DDBJ databases">
        <authorList>
            <person name="Zhang T."/>
        </authorList>
    </citation>
    <scope>NUCLEOTIDE SEQUENCE</scope>
    <source>
        <strain evidence="1">HKST-UBA01</strain>
    </source>
</reference>
<name>A0A956LVB8_UNCEI</name>
<dbReference type="Gene3D" id="3.40.630.40">
    <property type="entry name" value="Zn-dependent exopeptidases"/>
    <property type="match status" value="1"/>
</dbReference>
<gene>
    <name evidence="1" type="ORF">KC729_00945</name>
</gene>
<comment type="caution">
    <text evidence="1">The sequence shown here is derived from an EMBL/GenBank/DDBJ whole genome shotgun (WGS) entry which is preliminary data.</text>
</comment>
<organism evidence="1 2">
    <name type="scientific">Eiseniibacteriota bacterium</name>
    <dbReference type="NCBI Taxonomy" id="2212470"/>
    <lineage>
        <taxon>Bacteria</taxon>
        <taxon>Candidatus Eiseniibacteriota</taxon>
    </lineage>
</organism>
<sequence>MMQDLSFSSVPDVANVEAYSGPASDRDPIEVLFEVPHGATAARCYHAVRDRLDPELPADLQDFFFVNTDVGSTEYARAVARLVVDPDATVRELIAEEARARVADLPPRRAHVIQCLIPRTFIDTNRIVDPAAPDGMTAALADYIRRPEDVAVLTRLHQQYHGLVERAYRTICSGGGWAVMPHTYAPKSVDIQTIDEGIGRALRQAYEPEVYETWAWRPQVDIISESREQEMLAPASLVHLLEAKLAAVGIESAQNSTYRLHPATMGHRYSALYPGRVLCMEVRRDLLADPFDPFVEMKIGSEKVTRVARPIAAAFLESLTKS</sequence>
<accession>A0A956LVB8</accession>
<dbReference type="AlphaFoldDB" id="A0A956LVB8"/>
<proteinExistence type="predicted"/>
<protein>
    <submittedName>
        <fullName evidence="1">Uncharacterized protein</fullName>
    </submittedName>
</protein>
<dbReference type="Proteomes" id="UP000697710">
    <property type="component" value="Unassembled WGS sequence"/>
</dbReference>
<evidence type="ECO:0000313" key="1">
    <source>
        <dbReference type="EMBL" id="MCA9726219.1"/>
    </source>
</evidence>
<dbReference type="EMBL" id="JAGQHR010000011">
    <property type="protein sequence ID" value="MCA9726219.1"/>
    <property type="molecule type" value="Genomic_DNA"/>
</dbReference>
<reference evidence="1" key="2">
    <citation type="journal article" date="2021" name="Microbiome">
        <title>Successional dynamics and alternative stable states in a saline activated sludge microbial community over 9 years.</title>
        <authorList>
            <person name="Wang Y."/>
            <person name="Ye J."/>
            <person name="Ju F."/>
            <person name="Liu L."/>
            <person name="Boyd J.A."/>
            <person name="Deng Y."/>
            <person name="Parks D.H."/>
            <person name="Jiang X."/>
            <person name="Yin X."/>
            <person name="Woodcroft B.J."/>
            <person name="Tyson G.W."/>
            <person name="Hugenholtz P."/>
            <person name="Polz M.F."/>
            <person name="Zhang T."/>
        </authorList>
    </citation>
    <scope>NUCLEOTIDE SEQUENCE</scope>
    <source>
        <strain evidence="1">HKST-UBA01</strain>
    </source>
</reference>
<evidence type="ECO:0000313" key="2">
    <source>
        <dbReference type="Proteomes" id="UP000697710"/>
    </source>
</evidence>